<dbReference type="OrthoDB" id="2428063at2759"/>
<feature type="compositionally biased region" description="Low complexity" evidence="1">
    <location>
        <begin position="232"/>
        <end position="254"/>
    </location>
</feature>
<feature type="transmembrane region" description="Helical" evidence="2">
    <location>
        <begin position="45"/>
        <end position="65"/>
    </location>
</feature>
<feature type="region of interest" description="Disordered" evidence="1">
    <location>
        <begin position="1"/>
        <end position="21"/>
    </location>
</feature>
<evidence type="ECO:0000313" key="3">
    <source>
        <dbReference type="EMBL" id="KAF9145551.1"/>
    </source>
</evidence>
<evidence type="ECO:0000256" key="1">
    <source>
        <dbReference type="SAM" id="MobiDB-lite"/>
    </source>
</evidence>
<feature type="transmembrane region" description="Helical" evidence="2">
    <location>
        <begin position="168"/>
        <end position="188"/>
    </location>
</feature>
<accession>A0A9P5RS64</accession>
<sequence>MEANSPPLPTHTASIPPTHPQSRLRSFLTSFTTRHQSPLSFSFRIIRILLLLLASANLCALFAGLQILNPVSNSSYRYGFQETSHLALNTFLFLAVVYSFLGRAEWSGITRITTGLVLAAWCLAVNISDLKNIIDEGGCANGQVFNYNDDHDRDRYHSTFAVRTRCQIQVVVSSLSVIWAVLLIAELFTTRTHRKRNMIKFGLDRPTELDVMPRTIHVYQPDLSLNAGENNAPPATSSTTATAAEPETLPAYEPRSTGPRVHIIDMTRAARGPPPATTATAVGSQLTPGAPGSESATGAPLPPPPSYQAPHY</sequence>
<gene>
    <name evidence="3" type="ORF">BG015_011866</name>
</gene>
<feature type="compositionally biased region" description="Polar residues" evidence="1">
    <location>
        <begin position="11"/>
        <end position="21"/>
    </location>
</feature>
<keyword evidence="2" id="KW-1133">Transmembrane helix</keyword>
<comment type="caution">
    <text evidence="3">The sequence shown here is derived from an EMBL/GenBank/DDBJ whole genome shotgun (WGS) entry which is preliminary data.</text>
</comment>
<feature type="compositionally biased region" description="Pro residues" evidence="1">
    <location>
        <begin position="300"/>
        <end position="312"/>
    </location>
</feature>
<feature type="compositionally biased region" description="Low complexity" evidence="1">
    <location>
        <begin position="267"/>
        <end position="281"/>
    </location>
</feature>
<feature type="transmembrane region" description="Helical" evidence="2">
    <location>
        <begin position="85"/>
        <end position="101"/>
    </location>
</feature>
<reference evidence="3" key="1">
    <citation type="journal article" date="2020" name="Fungal Divers.">
        <title>Resolving the Mortierellaceae phylogeny through synthesis of multi-gene phylogenetics and phylogenomics.</title>
        <authorList>
            <person name="Vandepol N."/>
            <person name="Liber J."/>
            <person name="Desiro A."/>
            <person name="Na H."/>
            <person name="Kennedy M."/>
            <person name="Barry K."/>
            <person name="Grigoriev I.V."/>
            <person name="Miller A.N."/>
            <person name="O'Donnell K."/>
            <person name="Stajich J.E."/>
            <person name="Bonito G."/>
        </authorList>
    </citation>
    <scope>NUCLEOTIDE SEQUENCE</scope>
    <source>
        <strain evidence="3">NRRL 6426</strain>
    </source>
</reference>
<organism evidence="3 4">
    <name type="scientific">Linnemannia schmuckeri</name>
    <dbReference type="NCBI Taxonomy" id="64567"/>
    <lineage>
        <taxon>Eukaryota</taxon>
        <taxon>Fungi</taxon>
        <taxon>Fungi incertae sedis</taxon>
        <taxon>Mucoromycota</taxon>
        <taxon>Mortierellomycotina</taxon>
        <taxon>Mortierellomycetes</taxon>
        <taxon>Mortierellales</taxon>
        <taxon>Mortierellaceae</taxon>
        <taxon>Linnemannia</taxon>
    </lineage>
</organism>
<name>A0A9P5RS64_9FUNG</name>
<dbReference type="Proteomes" id="UP000748756">
    <property type="component" value="Unassembled WGS sequence"/>
</dbReference>
<evidence type="ECO:0000256" key="2">
    <source>
        <dbReference type="SAM" id="Phobius"/>
    </source>
</evidence>
<proteinExistence type="predicted"/>
<dbReference type="EMBL" id="JAAAUQ010000950">
    <property type="protein sequence ID" value="KAF9145551.1"/>
    <property type="molecule type" value="Genomic_DNA"/>
</dbReference>
<keyword evidence="2" id="KW-0812">Transmembrane</keyword>
<evidence type="ECO:0000313" key="4">
    <source>
        <dbReference type="Proteomes" id="UP000748756"/>
    </source>
</evidence>
<keyword evidence="4" id="KW-1185">Reference proteome</keyword>
<dbReference type="AlphaFoldDB" id="A0A9P5RS64"/>
<protein>
    <submittedName>
        <fullName evidence="3">Uncharacterized protein</fullName>
    </submittedName>
</protein>
<feature type="region of interest" description="Disordered" evidence="1">
    <location>
        <begin position="222"/>
        <end position="312"/>
    </location>
</feature>
<keyword evidence="2" id="KW-0472">Membrane</keyword>